<feature type="domain" description="DUF5110" evidence="4">
    <location>
        <begin position="629"/>
        <end position="697"/>
    </location>
</feature>
<dbReference type="InterPro" id="IPR017853">
    <property type="entry name" value="GH"/>
</dbReference>
<dbReference type="InterPro" id="IPR000322">
    <property type="entry name" value="Glyco_hydro_31_TIM"/>
</dbReference>
<reference evidence="6 7" key="1">
    <citation type="submission" date="2023-11" db="EMBL/GenBank/DDBJ databases">
        <title>Coraliomargarita sp. nov., isolated from marine algae.</title>
        <authorList>
            <person name="Lee J.K."/>
            <person name="Baek J.H."/>
            <person name="Kim J.M."/>
            <person name="Choi D.G."/>
            <person name="Jeon C.O."/>
        </authorList>
    </citation>
    <scope>NUCLEOTIDE SEQUENCE [LARGE SCALE GENOMIC DNA]</scope>
    <source>
        <strain evidence="6 7">J2-16</strain>
    </source>
</reference>
<accession>A0ABZ0RIS4</accession>
<dbReference type="Proteomes" id="UP001324993">
    <property type="component" value="Chromosome"/>
</dbReference>
<dbReference type="RefSeq" id="WP_319832965.1">
    <property type="nucleotide sequence ID" value="NZ_CP138858.1"/>
</dbReference>
<evidence type="ECO:0000259" key="4">
    <source>
        <dbReference type="Pfam" id="PF17137"/>
    </source>
</evidence>
<dbReference type="CDD" id="cd06595">
    <property type="entry name" value="GH31_u1"/>
    <property type="match status" value="1"/>
</dbReference>
<comment type="similarity">
    <text evidence="1 2">Belongs to the glycosyl hydrolase 31 family.</text>
</comment>
<dbReference type="SUPFAM" id="SSF51011">
    <property type="entry name" value="Glycosyl hydrolase domain"/>
    <property type="match status" value="1"/>
</dbReference>
<dbReference type="Pfam" id="PF17137">
    <property type="entry name" value="DUF5110"/>
    <property type="match status" value="1"/>
</dbReference>
<evidence type="ECO:0000313" key="7">
    <source>
        <dbReference type="Proteomes" id="UP001324993"/>
    </source>
</evidence>
<dbReference type="Gene3D" id="3.20.20.80">
    <property type="entry name" value="Glycosidases"/>
    <property type="match status" value="1"/>
</dbReference>
<dbReference type="GO" id="GO:0016787">
    <property type="term" value="F:hydrolase activity"/>
    <property type="evidence" value="ECO:0007669"/>
    <property type="project" value="UniProtKB-KW"/>
</dbReference>
<dbReference type="InterPro" id="IPR048395">
    <property type="entry name" value="Glyco_hydro_31_C"/>
</dbReference>
<dbReference type="InterPro" id="IPR051816">
    <property type="entry name" value="Glycosyl_Hydrolase_31"/>
</dbReference>
<dbReference type="Pfam" id="PF21365">
    <property type="entry name" value="Glyco_hydro_31_3rd"/>
    <property type="match status" value="1"/>
</dbReference>
<dbReference type="PANTHER" id="PTHR43863:SF2">
    <property type="entry name" value="MALTASE-GLUCOAMYLASE"/>
    <property type="match status" value="1"/>
</dbReference>
<keyword evidence="7" id="KW-1185">Reference proteome</keyword>
<evidence type="ECO:0000256" key="2">
    <source>
        <dbReference type="RuleBase" id="RU361185"/>
    </source>
</evidence>
<evidence type="ECO:0000259" key="3">
    <source>
        <dbReference type="Pfam" id="PF01055"/>
    </source>
</evidence>
<dbReference type="Pfam" id="PF01055">
    <property type="entry name" value="Glyco_hydro_31_2nd"/>
    <property type="match status" value="1"/>
</dbReference>
<feature type="domain" description="Glycosyl hydrolase family 31 C-terminal" evidence="5">
    <location>
        <begin position="523"/>
        <end position="611"/>
    </location>
</feature>
<dbReference type="Gene3D" id="2.60.40.1180">
    <property type="entry name" value="Golgi alpha-mannosidase II"/>
    <property type="match status" value="2"/>
</dbReference>
<proteinExistence type="inferred from homology"/>
<dbReference type="PANTHER" id="PTHR43863">
    <property type="entry name" value="HYDROLASE, PUTATIVE (AFU_ORTHOLOGUE AFUA_1G03140)-RELATED"/>
    <property type="match status" value="1"/>
</dbReference>
<keyword evidence="2 6" id="KW-0378">Hydrolase</keyword>
<keyword evidence="2" id="KW-0326">Glycosidase</keyword>
<evidence type="ECO:0000313" key="6">
    <source>
        <dbReference type="EMBL" id="WPJ96101.1"/>
    </source>
</evidence>
<dbReference type="InterPro" id="IPR013780">
    <property type="entry name" value="Glyco_hydro_b"/>
</dbReference>
<feature type="domain" description="Glycoside hydrolase family 31 TIM barrel" evidence="3">
    <location>
        <begin position="215"/>
        <end position="511"/>
    </location>
</feature>
<organism evidence="6 7">
    <name type="scientific">Coraliomargarita algicola</name>
    <dbReference type="NCBI Taxonomy" id="3092156"/>
    <lineage>
        <taxon>Bacteria</taxon>
        <taxon>Pseudomonadati</taxon>
        <taxon>Verrucomicrobiota</taxon>
        <taxon>Opitutia</taxon>
        <taxon>Puniceicoccales</taxon>
        <taxon>Coraliomargaritaceae</taxon>
        <taxon>Coraliomargarita</taxon>
    </lineage>
</organism>
<sequence>MNPQSDPIITFDKHARFTVMAANLIRLEYAENGNFLDAPTLAVAERSIKPTQYFVSKTDQSIEIKTEELTLSYTETGKGFTQDNLQIEYRSGGIEGTWAFGLKDEQALPGTLRTLDQMDGEQIVQNDGKNVLTWELAEAKLKYSTPEFIPGYISRSGYTFYDDSATIPLSAVNSKQEPWVAARRDGLTQDAYFASYGHDYYRGLSTVTQFLGKQPIPPRFAFGLWFSRFWEFTDRDLEEIIETHDQFNIPFDVMVIDMDWHKLGWTGYSWDPTFFPAPESTLSYIRDKDIKITMNLHPADGVAKHEDRYPDVCQEMGIDPQSGETVPFDCTDPQFMDAYFRHLHHPFEDQGVRFWWMDWQQGETTAIEGLDPLPWINELHWRDLATRFPQRRPMIFSRFGGPGAGRYPIGFSGDTHITWDTLAFQPYFTATAANVAYGYWSHDIGGHFMTDSTDPELYTRWVQFGAYSPILRLHETKSTEDHRFLWNYKRPYQDVLIATARKRYQLLPYITSELCHCWQTNTSLCMPMYYEYPEAEDAYLAKDQYFFGRHMLVAPVTHAADPETELSQTKIWIPEGEWIDYSQGLKYEGPKWSEASYALDQVPVFVKPGTIWVEQKPTQRTGTGSYNDLEIIVIEGANGQYVWTEDDGESTGYQHGQVARICIQQTQTSQGLCVRIQKMPEGHFEGFLQQRKTQLRIPFTGIPEHIRMNQETIMYHSRGKSKSWKYQGDRMEIIIDLGDLDLSTDNVIEIKKAPLPQSAEIDQFVYRQGRLLQAWKIAQAGAFALNLTPYQRSLPWLAQTGNRISHSPERLLEEMSQFSEKWKTLVVEHSDFCKLLEKRQGKVTSQVLKNQKAVAILKATK</sequence>
<dbReference type="SUPFAM" id="SSF51445">
    <property type="entry name" value="(Trans)glycosidases"/>
    <property type="match status" value="1"/>
</dbReference>
<gene>
    <name evidence="6" type="ORF">SH580_00110</name>
</gene>
<evidence type="ECO:0000256" key="1">
    <source>
        <dbReference type="ARBA" id="ARBA00007806"/>
    </source>
</evidence>
<name>A0ABZ0RIS4_9BACT</name>
<dbReference type="EMBL" id="CP138858">
    <property type="protein sequence ID" value="WPJ96101.1"/>
    <property type="molecule type" value="Genomic_DNA"/>
</dbReference>
<protein>
    <submittedName>
        <fullName evidence="6">Glycoside hydrolase family 31 protein</fullName>
    </submittedName>
</protein>
<evidence type="ECO:0000259" key="5">
    <source>
        <dbReference type="Pfam" id="PF21365"/>
    </source>
</evidence>
<dbReference type="InterPro" id="IPR033403">
    <property type="entry name" value="DUF5110"/>
</dbReference>